<organism evidence="3">
    <name type="scientific">marine sediment metagenome</name>
    <dbReference type="NCBI Taxonomy" id="412755"/>
    <lineage>
        <taxon>unclassified sequences</taxon>
        <taxon>metagenomes</taxon>
        <taxon>ecological metagenomes</taxon>
    </lineage>
</organism>
<accession>A0A0F8ZYV6</accession>
<dbReference type="EMBL" id="LAZR01048831">
    <property type="protein sequence ID" value="KKK91035.1"/>
    <property type="molecule type" value="Genomic_DNA"/>
</dbReference>
<evidence type="ECO:0008006" key="4">
    <source>
        <dbReference type="Google" id="ProtNLM"/>
    </source>
</evidence>
<protein>
    <recommendedName>
        <fullName evidence="4">Shikimate kinase</fullName>
    </recommendedName>
</protein>
<dbReference type="InterPro" id="IPR031322">
    <property type="entry name" value="Shikimate/glucono_kinase"/>
</dbReference>
<dbReference type="SUPFAM" id="SSF52540">
    <property type="entry name" value="P-loop containing nucleoside triphosphate hydrolases"/>
    <property type="match status" value="1"/>
</dbReference>
<dbReference type="GO" id="GO:0008652">
    <property type="term" value="P:amino acid biosynthetic process"/>
    <property type="evidence" value="ECO:0007669"/>
    <property type="project" value="UniProtKB-KW"/>
</dbReference>
<proteinExistence type="predicted"/>
<evidence type="ECO:0000256" key="2">
    <source>
        <dbReference type="ARBA" id="ARBA00023141"/>
    </source>
</evidence>
<evidence type="ECO:0000313" key="3">
    <source>
        <dbReference type="EMBL" id="KKK91035.1"/>
    </source>
</evidence>
<gene>
    <name evidence="3" type="ORF">LCGC14_2717000</name>
</gene>
<dbReference type="GO" id="GO:0005829">
    <property type="term" value="C:cytosol"/>
    <property type="evidence" value="ECO:0007669"/>
    <property type="project" value="TreeGrafter"/>
</dbReference>
<dbReference type="AlphaFoldDB" id="A0A0F8ZYV6"/>
<name>A0A0F8ZYV6_9ZZZZ</name>
<dbReference type="Gene3D" id="3.40.50.300">
    <property type="entry name" value="P-loop containing nucleotide triphosphate hydrolases"/>
    <property type="match status" value="1"/>
</dbReference>
<keyword evidence="1" id="KW-0028">Amino-acid biosynthesis</keyword>
<dbReference type="PRINTS" id="PR01100">
    <property type="entry name" value="SHIKIMTKNASE"/>
</dbReference>
<dbReference type="GO" id="GO:0009073">
    <property type="term" value="P:aromatic amino acid family biosynthetic process"/>
    <property type="evidence" value="ECO:0007669"/>
    <property type="project" value="UniProtKB-KW"/>
</dbReference>
<dbReference type="PANTHER" id="PTHR21087">
    <property type="entry name" value="SHIKIMATE KINASE"/>
    <property type="match status" value="1"/>
</dbReference>
<keyword evidence="2" id="KW-0057">Aromatic amino acid biosynthesis</keyword>
<sequence>MNIILIGMKHSGKSSVGKTLSAMLGRKFFDIDEIIKTLFYKNYPKNKNVTQIFEIFKFLKEEKFRALEEKAFFSIKNVKNSVIAAAGGSILNENNFEFLKNSKIIIYLKTSIDTLKKRINLNKKKSNQG</sequence>
<dbReference type="InterPro" id="IPR027417">
    <property type="entry name" value="P-loop_NTPase"/>
</dbReference>
<reference evidence="3" key="1">
    <citation type="journal article" date="2015" name="Nature">
        <title>Complex archaea that bridge the gap between prokaryotes and eukaryotes.</title>
        <authorList>
            <person name="Spang A."/>
            <person name="Saw J.H."/>
            <person name="Jorgensen S.L."/>
            <person name="Zaremba-Niedzwiedzka K."/>
            <person name="Martijn J."/>
            <person name="Lind A.E."/>
            <person name="van Eijk R."/>
            <person name="Schleper C."/>
            <person name="Guy L."/>
            <person name="Ettema T.J."/>
        </authorList>
    </citation>
    <scope>NUCLEOTIDE SEQUENCE</scope>
</reference>
<feature type="non-terminal residue" evidence="3">
    <location>
        <position position="129"/>
    </location>
</feature>
<dbReference type="Pfam" id="PF01202">
    <property type="entry name" value="SKI"/>
    <property type="match status" value="1"/>
</dbReference>
<dbReference type="PANTHER" id="PTHR21087:SF16">
    <property type="entry name" value="SHIKIMATE KINASE 1, CHLOROPLASTIC"/>
    <property type="match status" value="1"/>
</dbReference>
<dbReference type="GO" id="GO:0004765">
    <property type="term" value="F:shikimate kinase activity"/>
    <property type="evidence" value="ECO:0007669"/>
    <property type="project" value="TreeGrafter"/>
</dbReference>
<comment type="caution">
    <text evidence="3">The sequence shown here is derived from an EMBL/GenBank/DDBJ whole genome shotgun (WGS) entry which is preliminary data.</text>
</comment>
<evidence type="ECO:0000256" key="1">
    <source>
        <dbReference type="ARBA" id="ARBA00022605"/>
    </source>
</evidence>